<name>G0A4A6_METMM</name>
<dbReference type="STRING" id="857087.Metme_1906"/>
<evidence type="ECO:0000313" key="6">
    <source>
        <dbReference type="EMBL" id="AEG00322.1"/>
    </source>
</evidence>
<organism evidence="6 7">
    <name type="scientific">Methylomonas methanica (strain DSM 25384 / MC09)</name>
    <dbReference type="NCBI Taxonomy" id="857087"/>
    <lineage>
        <taxon>Bacteria</taxon>
        <taxon>Pseudomonadati</taxon>
        <taxon>Pseudomonadota</taxon>
        <taxon>Gammaproteobacteria</taxon>
        <taxon>Methylococcales</taxon>
        <taxon>Methylococcaceae</taxon>
        <taxon>Methylomonas</taxon>
    </lineage>
</organism>
<dbReference type="GO" id="GO:0009306">
    <property type="term" value="P:protein secretion"/>
    <property type="evidence" value="ECO:0007669"/>
    <property type="project" value="InterPro"/>
</dbReference>
<keyword evidence="3" id="KW-1133">Transmembrane helix</keyword>
<evidence type="ECO:0000259" key="5">
    <source>
        <dbReference type="Pfam" id="PF04357"/>
    </source>
</evidence>
<feature type="domain" description="Translocation and assembly module TamB C-terminal" evidence="5">
    <location>
        <begin position="1005"/>
        <end position="1330"/>
    </location>
</feature>
<dbReference type="PANTHER" id="PTHR36985:SF1">
    <property type="entry name" value="TRANSLOCATION AND ASSEMBLY MODULE SUBUNIT TAMB"/>
    <property type="match status" value="1"/>
</dbReference>
<dbReference type="RefSeq" id="WP_013818573.1">
    <property type="nucleotide sequence ID" value="NC_015572.1"/>
</dbReference>
<dbReference type="OrthoDB" id="5555605at2"/>
<sequence>MKKNLLIIAVAIILLLPFGIFTLLNSHSGSRWLVQHILASLPAQTSLAHIDGSLLNHIELRQLHYETDSESVDIDQLSFSWQPAQLLTGTLKLVDVSLEGITIVVKQAKASEPGSFDWQAELGVPVQLILENLSITNLHYQDGETDYRLQQLQLSALTERDRLDITTFNLHAAPLSLDLAGQVTLGKGFPFTLTSHWQLDSAEYGHWQTETKITGDADQLQLDSRQQSPFKLTLQGTFNQLQSQPAIALRGDWQQLHWPLNGDKSQFSSAEGFFEINGLLDDYRLSLSGPIKQDYLPDAALKFIGKGTTKTLDIEDLHLASSAGSLLVTGDVDWQSGTMLDLNASGKNFNPAIVLPDLPGNLTFESHIQAKTDDTGNQAHITLESLTGQLRGNPVKANAKLDLAHDSLDIDTLTVQSGRNRISANGRIASNASNLNFDIDTPKMAELWPGLSGGFKGAGHLLGNWQNPQLVFQAKGNSLRYAEHAIGRLAIDIDYQPDNGKISKIQLHAKQIKTTGIALDTLALDGSGSLNQHQFNLDFHGPDIALTSAVDGRVKDNDWQATLSKLSVAGPDSGKWQLPGPAQIQATRVDDGFNFRVADICLTQNLASLCVAGRYQANTDFTARLRAKALPTKLFNGYLPEQVQVRSHIDADLDIQQQNGLLTGEYQLDLPNNSTLIVKQAKNSRELNLGGMKLTGHLKNKQLAAKADIRLMDSDAVRAELQYNLNSGTISAGRIDASVNNWTLVQAFAPQISKLAGQFKANLDLSGNPRDPNIRGTLDLSGGTVELVEPSTALHDLNLHAVASGGKSKQIEIRGAVNSIFASNESAEALKFNGPIDFAAHLRQLQPLVGDFQVAIPANSIISYQAAQPPVKLPFAASNLNGKINGDKLSANLDLRLLNNDYMTAELQADIGPAKTLSGQINASWQDMTLVDALVADLTQTQGQIKADLTLNGSLTHPTATGSINLDKGATNVARLGIALHDINLQLVNADIDGERLQINGSAQSGQGYLSLSGSAGLNGTADISVKGEDFEVAKLTEAQVDISPDLQLTATESGRKLSGRLNIPKAIVTLQEIPENAVTVSEDEKILGQADKVQQPPTDISLDADIEVILGKQVRFSGLGLDTGLSGRVKLSRSGDNTNMNGTIDMQKGRYQSYGQDLTLRKGRFLFNGPVDAPWLDVEAIRVSKDQTVTAILKVSGPLKNPQTHISSQPALPEAEALAYLITGAPLNQVSKGDSNLVASAALSYGAGQLSWLTEKLGVDEFEVKQGKTLKDTLLTVGQYLTPDFYVGTKVGIFNKQATLVLKHKLTKTINLETQTGTSQRVKLNYEIDTN</sequence>
<reference evidence="7" key="3">
    <citation type="submission" date="2011-05" db="EMBL/GenBank/DDBJ databases">
        <title>Complete sequence of Methylomonas methanica MC09.</title>
        <authorList>
            <consortium name="US DOE Joint Genome Institute"/>
            <person name="Lucas S."/>
            <person name="Han J."/>
            <person name="Lapidus A."/>
            <person name="Cheng J.-F."/>
            <person name="Goodwin L."/>
            <person name="Pitluck S."/>
            <person name="Peters L."/>
            <person name="Mikhailova N."/>
            <person name="Teshima H."/>
            <person name="Han C."/>
            <person name="Tapia R."/>
            <person name="Land M."/>
            <person name="Hauser L."/>
            <person name="Kyrpides N."/>
            <person name="Ivanova N."/>
            <person name="Pagani I."/>
            <person name="Stein L."/>
            <person name="Woyke T."/>
        </authorList>
    </citation>
    <scope>NUCLEOTIDE SEQUENCE [LARGE SCALE GENOMIC DNA]</scope>
    <source>
        <strain evidence="7">MC09</strain>
    </source>
</reference>
<dbReference type="Pfam" id="PF04357">
    <property type="entry name" value="TamB"/>
    <property type="match status" value="1"/>
</dbReference>
<evidence type="ECO:0000256" key="2">
    <source>
        <dbReference type="ARBA" id="ARBA00022692"/>
    </source>
</evidence>
<proteinExistence type="predicted"/>
<dbReference type="HOGENOM" id="CLU_002338_0_0_6"/>
<dbReference type="InterPro" id="IPR007452">
    <property type="entry name" value="TamB_C"/>
</dbReference>
<reference key="2">
    <citation type="submission" date="2011-05" db="EMBL/GenBank/DDBJ databases">
        <title>Complete genome sequence of the aerobic marine methanotroph Methylomonas methanica MC09.</title>
        <authorList>
            <person name="Boden R."/>
            <person name="Cunliffe M."/>
            <person name="Scanlan J."/>
            <person name="Moussard H."/>
            <person name="Kits K.D."/>
            <person name="Klotz M."/>
            <person name="Jetten M."/>
            <person name="Vuilleumier S."/>
            <person name="Han J."/>
            <person name="Peters L."/>
            <person name="Mikhailova N."/>
            <person name="Teshima H."/>
            <person name="Tapia R."/>
            <person name="Kyrpides N."/>
            <person name="Ivanova N."/>
            <person name="Pagani I."/>
            <person name="Cheng J.-F."/>
            <person name="Goodwin L."/>
            <person name="Han C."/>
            <person name="Hauser L."/>
            <person name="Land M."/>
            <person name="Lapidus A."/>
            <person name="Lucas S."/>
            <person name="Pitluck S."/>
            <person name="Woyke T."/>
            <person name="Stein L.Y."/>
            <person name="Murrell C."/>
        </authorList>
    </citation>
    <scope>NUCLEOTIDE SEQUENCE</scope>
    <source>
        <strain>MC09</strain>
    </source>
</reference>
<comment type="subcellular location">
    <subcellularLocation>
        <location evidence="1">Membrane</location>
        <topology evidence="1">Single-pass membrane protein</topology>
    </subcellularLocation>
</comment>
<dbReference type="GO" id="GO:0097347">
    <property type="term" value="C:TAM protein secretion complex"/>
    <property type="evidence" value="ECO:0007669"/>
    <property type="project" value="TreeGrafter"/>
</dbReference>
<reference evidence="6 7" key="1">
    <citation type="journal article" date="2011" name="J. Bacteriol.">
        <title>Complete Genome Sequence of the Aerobic Marine Methanotroph Methylomonas methanica MC09.</title>
        <authorList>
            <person name="Boden R."/>
            <person name="Cunliffe M."/>
            <person name="Scanlan J."/>
            <person name="Moussard H."/>
            <person name="Kits K.D."/>
            <person name="Klotz M.G."/>
            <person name="Jetten M.S."/>
            <person name="Vuilleumier S."/>
            <person name="Han J."/>
            <person name="Peters L."/>
            <person name="Mikhailova N."/>
            <person name="Teshima H."/>
            <person name="Tapia R."/>
            <person name="Kyrpides N."/>
            <person name="Ivanova N."/>
            <person name="Pagani I."/>
            <person name="Cheng J.F."/>
            <person name="Goodwin L."/>
            <person name="Han C."/>
            <person name="Hauser L."/>
            <person name="Land M.L."/>
            <person name="Lapidus A."/>
            <person name="Lucas S."/>
            <person name="Pitluck S."/>
            <person name="Woyke T."/>
            <person name="Stein L."/>
            <person name="Murrell J.C."/>
        </authorList>
    </citation>
    <scope>NUCLEOTIDE SEQUENCE [LARGE SCALE GENOMIC DNA]</scope>
    <source>
        <strain evidence="6 7">MC09</strain>
    </source>
</reference>
<dbReference type="eggNOG" id="COG2911">
    <property type="taxonomic scope" value="Bacteria"/>
</dbReference>
<keyword evidence="7" id="KW-1185">Reference proteome</keyword>
<dbReference type="GO" id="GO:0005886">
    <property type="term" value="C:plasma membrane"/>
    <property type="evidence" value="ECO:0007669"/>
    <property type="project" value="InterPro"/>
</dbReference>
<keyword evidence="2" id="KW-0812">Transmembrane</keyword>
<dbReference type="Proteomes" id="UP000008888">
    <property type="component" value="Chromosome"/>
</dbReference>
<keyword evidence="4" id="KW-0472">Membrane</keyword>
<dbReference type="EMBL" id="CP002738">
    <property type="protein sequence ID" value="AEG00322.1"/>
    <property type="molecule type" value="Genomic_DNA"/>
</dbReference>
<dbReference type="KEGG" id="mmt:Metme_1906"/>
<dbReference type="PANTHER" id="PTHR36985">
    <property type="entry name" value="TRANSLOCATION AND ASSEMBLY MODULE SUBUNIT TAMB"/>
    <property type="match status" value="1"/>
</dbReference>
<evidence type="ECO:0000256" key="4">
    <source>
        <dbReference type="ARBA" id="ARBA00023136"/>
    </source>
</evidence>
<evidence type="ECO:0000256" key="3">
    <source>
        <dbReference type="ARBA" id="ARBA00022989"/>
    </source>
</evidence>
<evidence type="ECO:0000313" key="7">
    <source>
        <dbReference type="Proteomes" id="UP000008888"/>
    </source>
</evidence>
<gene>
    <name evidence="6" type="ordered locus">Metme_1906</name>
</gene>
<protein>
    <recommendedName>
        <fullName evidence="5">Translocation and assembly module TamB C-terminal domain-containing protein</fullName>
    </recommendedName>
</protein>
<accession>G0A4A6</accession>
<evidence type="ECO:0000256" key="1">
    <source>
        <dbReference type="ARBA" id="ARBA00004167"/>
    </source>
</evidence>